<comment type="caution">
    <text evidence="4">The sequence shown here is derived from an EMBL/GenBank/DDBJ whole genome shotgun (WGS) entry which is preliminary data.</text>
</comment>
<feature type="compositionally biased region" description="Polar residues" evidence="2">
    <location>
        <begin position="147"/>
        <end position="165"/>
    </location>
</feature>
<accession>A0AAU9VVX4</accession>
<dbReference type="PANTHER" id="PTHR47219:SF20">
    <property type="entry name" value="TBC1 DOMAIN FAMILY MEMBER 2B"/>
    <property type="match status" value="1"/>
</dbReference>
<dbReference type="GO" id="GO:0005813">
    <property type="term" value="C:centrosome"/>
    <property type="evidence" value="ECO:0007669"/>
    <property type="project" value="UniProtKB-SubCell"/>
</dbReference>
<feature type="compositionally biased region" description="Basic residues" evidence="2">
    <location>
        <begin position="135"/>
        <end position="144"/>
    </location>
</feature>
<gene>
    <name evidence="4" type="ORF">PMEA_00021456</name>
</gene>
<dbReference type="PROSITE" id="PS50086">
    <property type="entry name" value="TBC_RABGAP"/>
    <property type="match status" value="1"/>
</dbReference>
<dbReference type="InterPro" id="IPR050302">
    <property type="entry name" value="Rab_GAP_TBC_domain"/>
</dbReference>
<sequence length="1209" mass="137468">MSSSVVKREWLGLEGHIQALNSNCGLSKLKEQDKGDRHWFIMQDSNLLFYDQKASQAPPDTKPTGWIPSSVLRVFVIFIFSKEGKDYQLFPPRDVCVFDWVASLKEATRLASKQHSEASFERGAGGGSIMGRLRNSLRRKKKVTRALSDTSKVGSNVNGSASSDTTGDHAEYPSLKLETKLKTRVQRSKSFPHEESQIVELKLMPSFNEQEKEPAVKAEEAVSCDPVCENSCEKISVQIPPKDGKIAENEEERKRQPIVTESIEVQTEPITVEELLSFQQQKLIKELEIEVCKLKCEVISLIQGSIKIPLKDDDLADWQLIEDIRYKDRIYQLLREARLYNPSLPNFDSTSASSSFRDSYGFIRGARESESELFHFLCRELKQHYSSFYQNRDGHARLWSQYVKARQQESKDVVFNEQGMKALLREGIPRSCRSEVWRSAMAQKVEHLKKEKGRDYYQKLLLQVERRKNLSANHPLGVTENQIKCDLLRTLPNNERFRSADSEEVKKLSRILHAFCVHRPDINYLQGMNFIVAMCLLFMDEEDAFWSFVAVSEVYLKNYFDKALSGALADQSVLNELLSDLLPALHAHLKYYGVDISTVTFNWFITIFIDAVPFETAMRIWDCFVFEGREALFRIAVGLMKVQQPALLQLSCPLEIMQYMKRAARVTYDKDQLFKSSYEDVKVFPTIETLDEKQAKYLGGADTRLDERSITRDERTRSRVSSFTVEIPNQEKLEKPDQHEILECALATSRDLSSPVCLFCSSRLTAKFYLLDINKKEMKALDVDTKSRVLCCDMLDDGTILVGTVSWYIHAFVLELSSEVWCIQLNDSVIDIAHLPEGKVFAALADGSIAVLQNASGQEVPSEGSHIRVGGSPVTCITLVNENVWCGCGNNVVILDGSSLGELGSLVVSNSRRHQVSKLTHGKHGVWCSVRGSSCILLLDHATFDVLLKVDDVTSLDTSSDSRVVAFCESRVTTMMALGEELWVGLGNGQVLIFDVTRNDEFEDEGYVVLDEHKGYKEKRKESSTKFLPTISETEKKIKEPELTPSIEDSTTQSEVNSSPQRVNTCTDEEISSIDEFSESELRESLEISKKIVDSQNVVNAQEHESRAQNPSGEQIKQDTDMYYSDYRFRLRLRVHFRINEEAIRCLLLVREQDPLVLSCASNFNEEGALSLWQQQRGEETNEWLPFSIKHRFTETADLFLRGENTPSD</sequence>
<proteinExistence type="predicted"/>
<dbReference type="GO" id="GO:0031267">
    <property type="term" value="F:small GTPase binding"/>
    <property type="evidence" value="ECO:0007669"/>
    <property type="project" value="TreeGrafter"/>
</dbReference>
<dbReference type="AlphaFoldDB" id="A0AAU9VVX4"/>
<dbReference type="Pfam" id="PF00566">
    <property type="entry name" value="RabGAP-TBC"/>
    <property type="match status" value="1"/>
</dbReference>
<dbReference type="SMART" id="SM00164">
    <property type="entry name" value="TBC"/>
    <property type="match status" value="1"/>
</dbReference>
<evidence type="ECO:0000259" key="3">
    <source>
        <dbReference type="PROSITE" id="PS50086"/>
    </source>
</evidence>
<evidence type="ECO:0000313" key="5">
    <source>
        <dbReference type="Proteomes" id="UP001159428"/>
    </source>
</evidence>
<dbReference type="Gene3D" id="1.10.472.80">
    <property type="entry name" value="Ypt/Rab-GAP domain of gyp1p, domain 3"/>
    <property type="match status" value="1"/>
</dbReference>
<dbReference type="InterPro" id="IPR000195">
    <property type="entry name" value="Rab-GAP-TBC_dom"/>
</dbReference>
<feature type="region of interest" description="Disordered" evidence="2">
    <location>
        <begin position="1037"/>
        <end position="1065"/>
    </location>
</feature>
<dbReference type="InterPro" id="IPR015943">
    <property type="entry name" value="WD40/YVTN_repeat-like_dom_sf"/>
</dbReference>
<feature type="domain" description="Rab-GAP TBC" evidence="3">
    <location>
        <begin position="427"/>
        <end position="628"/>
    </location>
</feature>
<dbReference type="FunFam" id="1.10.8.270:FF:000026">
    <property type="entry name" value="TBC (Tre-2/Bub2/Cdc16) domain family"/>
    <property type="match status" value="1"/>
</dbReference>
<protein>
    <recommendedName>
        <fullName evidence="3">Rab-GAP TBC domain-containing protein</fullName>
    </recommendedName>
</protein>
<organism evidence="4 5">
    <name type="scientific">Pocillopora meandrina</name>
    <dbReference type="NCBI Taxonomy" id="46732"/>
    <lineage>
        <taxon>Eukaryota</taxon>
        <taxon>Metazoa</taxon>
        <taxon>Cnidaria</taxon>
        <taxon>Anthozoa</taxon>
        <taxon>Hexacorallia</taxon>
        <taxon>Scleractinia</taxon>
        <taxon>Astrocoeniina</taxon>
        <taxon>Pocilloporidae</taxon>
        <taxon>Pocillopora</taxon>
    </lineage>
</organism>
<dbReference type="SUPFAM" id="SSF50998">
    <property type="entry name" value="Quinoprotein alcohol dehydrogenase-like"/>
    <property type="match status" value="1"/>
</dbReference>
<evidence type="ECO:0000313" key="4">
    <source>
        <dbReference type="EMBL" id="CAH3037973.1"/>
    </source>
</evidence>
<dbReference type="InterPro" id="IPR011047">
    <property type="entry name" value="Quinoprotein_ADH-like_sf"/>
</dbReference>
<dbReference type="InterPro" id="IPR035969">
    <property type="entry name" value="Rab-GAP_TBC_sf"/>
</dbReference>
<evidence type="ECO:0000256" key="1">
    <source>
        <dbReference type="ARBA" id="ARBA00004300"/>
    </source>
</evidence>
<evidence type="ECO:0000256" key="2">
    <source>
        <dbReference type="SAM" id="MobiDB-lite"/>
    </source>
</evidence>
<dbReference type="Gene3D" id="1.10.8.270">
    <property type="entry name" value="putative rabgap domain of human tbc1 domain family member 14 like domains"/>
    <property type="match status" value="1"/>
</dbReference>
<name>A0AAU9VVX4_9CNID</name>
<dbReference type="EMBL" id="CALNXJ010000004">
    <property type="protein sequence ID" value="CAH3037973.1"/>
    <property type="molecule type" value="Genomic_DNA"/>
</dbReference>
<dbReference type="Gene3D" id="2.130.10.10">
    <property type="entry name" value="YVTN repeat-like/Quinoprotein amine dehydrogenase"/>
    <property type="match status" value="1"/>
</dbReference>
<dbReference type="SUPFAM" id="SSF47923">
    <property type="entry name" value="Ypt/Rab-GAP domain of gyp1p"/>
    <property type="match status" value="2"/>
</dbReference>
<comment type="subcellular location">
    <subcellularLocation>
        <location evidence="1">Cytoplasm</location>
        <location evidence="1">Cytoskeleton</location>
        <location evidence="1">Microtubule organizing center</location>
        <location evidence="1">Centrosome</location>
    </subcellularLocation>
</comment>
<keyword evidence="5" id="KW-1185">Reference proteome</keyword>
<reference evidence="4 5" key="1">
    <citation type="submission" date="2022-05" db="EMBL/GenBank/DDBJ databases">
        <authorList>
            <consortium name="Genoscope - CEA"/>
            <person name="William W."/>
        </authorList>
    </citation>
    <scope>NUCLEOTIDE SEQUENCE [LARGE SCALE GENOMIC DNA]</scope>
</reference>
<feature type="region of interest" description="Disordered" evidence="2">
    <location>
        <begin position="130"/>
        <end position="172"/>
    </location>
</feature>
<feature type="compositionally biased region" description="Polar residues" evidence="2">
    <location>
        <begin position="1047"/>
        <end position="1065"/>
    </location>
</feature>
<dbReference type="PANTHER" id="PTHR47219">
    <property type="entry name" value="RAB GTPASE-ACTIVATING PROTEIN 1-LIKE"/>
    <property type="match status" value="1"/>
</dbReference>
<dbReference type="Pfam" id="PF19056">
    <property type="entry name" value="WD40_2"/>
    <property type="match status" value="1"/>
</dbReference>
<dbReference type="GO" id="GO:0005096">
    <property type="term" value="F:GTPase activator activity"/>
    <property type="evidence" value="ECO:0007669"/>
    <property type="project" value="TreeGrafter"/>
</dbReference>
<dbReference type="Proteomes" id="UP001159428">
    <property type="component" value="Unassembled WGS sequence"/>
</dbReference>